<organism evidence="3 4">
    <name type="scientific">Viridothelium virens</name>
    <name type="common">Speckled blister lichen</name>
    <name type="synonym">Trypethelium virens</name>
    <dbReference type="NCBI Taxonomy" id="1048519"/>
    <lineage>
        <taxon>Eukaryota</taxon>
        <taxon>Fungi</taxon>
        <taxon>Dikarya</taxon>
        <taxon>Ascomycota</taxon>
        <taxon>Pezizomycotina</taxon>
        <taxon>Dothideomycetes</taxon>
        <taxon>Dothideomycetes incertae sedis</taxon>
        <taxon>Trypetheliales</taxon>
        <taxon>Trypetheliaceae</taxon>
        <taxon>Viridothelium</taxon>
    </lineage>
</organism>
<dbReference type="AlphaFoldDB" id="A0A6A6HDJ8"/>
<dbReference type="CDD" id="cd00067">
    <property type="entry name" value="GAL4"/>
    <property type="match status" value="1"/>
</dbReference>
<keyword evidence="1" id="KW-0539">Nucleus</keyword>
<reference evidence="3" key="1">
    <citation type="journal article" date="2020" name="Stud. Mycol.">
        <title>101 Dothideomycetes genomes: a test case for predicting lifestyles and emergence of pathogens.</title>
        <authorList>
            <person name="Haridas S."/>
            <person name="Albert R."/>
            <person name="Binder M."/>
            <person name="Bloem J."/>
            <person name="Labutti K."/>
            <person name="Salamov A."/>
            <person name="Andreopoulos B."/>
            <person name="Baker S."/>
            <person name="Barry K."/>
            <person name="Bills G."/>
            <person name="Bluhm B."/>
            <person name="Cannon C."/>
            <person name="Castanera R."/>
            <person name="Culley D."/>
            <person name="Daum C."/>
            <person name="Ezra D."/>
            <person name="Gonzalez J."/>
            <person name="Henrissat B."/>
            <person name="Kuo A."/>
            <person name="Liang C."/>
            <person name="Lipzen A."/>
            <person name="Lutzoni F."/>
            <person name="Magnuson J."/>
            <person name="Mondo S."/>
            <person name="Nolan M."/>
            <person name="Ohm R."/>
            <person name="Pangilinan J."/>
            <person name="Park H.-J."/>
            <person name="Ramirez L."/>
            <person name="Alfaro M."/>
            <person name="Sun H."/>
            <person name="Tritt A."/>
            <person name="Yoshinaga Y."/>
            <person name="Zwiers L.-H."/>
            <person name="Turgeon B."/>
            <person name="Goodwin S."/>
            <person name="Spatafora J."/>
            <person name="Crous P."/>
            <person name="Grigoriev I."/>
        </authorList>
    </citation>
    <scope>NUCLEOTIDE SEQUENCE</scope>
    <source>
        <strain evidence="3">Tuck. ex Michener</strain>
    </source>
</reference>
<dbReference type="Gene3D" id="4.10.240.10">
    <property type="entry name" value="Zn(2)-C6 fungal-type DNA-binding domain"/>
    <property type="match status" value="1"/>
</dbReference>
<dbReference type="InterPro" id="IPR036864">
    <property type="entry name" value="Zn2-C6_fun-type_DNA-bd_sf"/>
</dbReference>
<dbReference type="Pfam" id="PF00172">
    <property type="entry name" value="Zn_clus"/>
    <property type="match status" value="1"/>
</dbReference>
<feature type="domain" description="Zn(2)-C6 fungal-type" evidence="2">
    <location>
        <begin position="12"/>
        <end position="46"/>
    </location>
</feature>
<evidence type="ECO:0000259" key="2">
    <source>
        <dbReference type="PROSITE" id="PS50048"/>
    </source>
</evidence>
<keyword evidence="4" id="KW-1185">Reference proteome</keyword>
<dbReference type="OrthoDB" id="5958943at2759"/>
<evidence type="ECO:0000256" key="1">
    <source>
        <dbReference type="ARBA" id="ARBA00023242"/>
    </source>
</evidence>
<dbReference type="EMBL" id="ML991790">
    <property type="protein sequence ID" value="KAF2235563.1"/>
    <property type="molecule type" value="Genomic_DNA"/>
</dbReference>
<sequence length="656" mass="72681">MASRPSRKQNSSCDACRKLRIGCDVRIKDEGDPCSNCKRRGRECTLKHIANANPRGVKRSFTFVHDEKTGVQSEHSDTDYATVSKVPVASVEDDKRRMSDASSHGSKLLATKEEDSLALQQQAMRLHQMLWDVFVNRFETQVGIWIGSACCPFKSTYTAPTRLISRLVLTLTSYRRRLVDPQLAASIEPVQILSPSDKESLRQALLSAVHAYSARWLPFEDVAPGISLAAGSKLKEDLVKSLWTKAQKRIYSPMTQPTYCSILALHLFGNTPVPADVTEPNISEACLQVSLQHLKTISTQSRLLSSTNAKTVLVTNPSGNSTSTSEVSPLEYAQMEEIAFWFGIMCDTSRSLAKSLPPIIASVTSTDGQVWDQVRQQVDEFKAGCKNWRNSRVPISVDVLYGVVGHGTACRAMVWAAISRVQDALYHHLTDISVEEATTSALREFNRFNESFEYLLGLFLLNIDHTLGVLTLIDMLSATGYAHLLSNEYELRLSSAREMANSARIAVHVDQTSTGSPLQNSILLQSPYPENVVDALFRAGNSIIYLYKNQTLSISMVEAMFSLMLQGLRVLQIVSNTAYTAYNSLLDSCNEVGVKPKAIPDYSASSAITPECSQWSGTSSNIFEGEVSQELDRMVISNPTLMEQTIQRHERELGLN</sequence>
<dbReference type="PROSITE" id="PS00463">
    <property type="entry name" value="ZN2_CY6_FUNGAL_1"/>
    <property type="match status" value="1"/>
</dbReference>
<dbReference type="SMART" id="SM00066">
    <property type="entry name" value="GAL4"/>
    <property type="match status" value="1"/>
</dbReference>
<dbReference type="Proteomes" id="UP000800092">
    <property type="component" value="Unassembled WGS sequence"/>
</dbReference>
<dbReference type="GO" id="GO:0000981">
    <property type="term" value="F:DNA-binding transcription factor activity, RNA polymerase II-specific"/>
    <property type="evidence" value="ECO:0007669"/>
    <property type="project" value="InterPro"/>
</dbReference>
<gene>
    <name evidence="3" type="ORF">EV356DRAFT_531726</name>
</gene>
<dbReference type="PROSITE" id="PS50048">
    <property type="entry name" value="ZN2_CY6_FUNGAL_2"/>
    <property type="match status" value="1"/>
</dbReference>
<evidence type="ECO:0000313" key="3">
    <source>
        <dbReference type="EMBL" id="KAF2235563.1"/>
    </source>
</evidence>
<accession>A0A6A6HDJ8</accession>
<evidence type="ECO:0000313" key="4">
    <source>
        <dbReference type="Proteomes" id="UP000800092"/>
    </source>
</evidence>
<proteinExistence type="predicted"/>
<dbReference type="InterPro" id="IPR001138">
    <property type="entry name" value="Zn2Cys6_DnaBD"/>
</dbReference>
<dbReference type="SUPFAM" id="SSF57701">
    <property type="entry name" value="Zn2/Cys6 DNA-binding domain"/>
    <property type="match status" value="1"/>
</dbReference>
<dbReference type="GO" id="GO:0008270">
    <property type="term" value="F:zinc ion binding"/>
    <property type="evidence" value="ECO:0007669"/>
    <property type="project" value="InterPro"/>
</dbReference>
<name>A0A6A6HDJ8_VIRVR</name>
<protein>
    <recommendedName>
        <fullName evidence="2">Zn(2)-C6 fungal-type domain-containing protein</fullName>
    </recommendedName>
</protein>